<comment type="caution">
    <text evidence="3">The sequence shown here is derived from an EMBL/GenBank/DDBJ whole genome shotgun (WGS) entry which is preliminary data.</text>
</comment>
<feature type="region of interest" description="Disordered" evidence="1">
    <location>
        <begin position="278"/>
        <end position="302"/>
    </location>
</feature>
<gene>
    <name evidence="3" type="ORF">Pmani_031632</name>
</gene>
<feature type="region of interest" description="Disordered" evidence="1">
    <location>
        <begin position="688"/>
        <end position="728"/>
    </location>
</feature>
<name>A0AAE1NUZ7_9EUCA</name>
<organism evidence="3 4">
    <name type="scientific">Petrolisthes manimaculis</name>
    <dbReference type="NCBI Taxonomy" id="1843537"/>
    <lineage>
        <taxon>Eukaryota</taxon>
        <taxon>Metazoa</taxon>
        <taxon>Ecdysozoa</taxon>
        <taxon>Arthropoda</taxon>
        <taxon>Crustacea</taxon>
        <taxon>Multicrustacea</taxon>
        <taxon>Malacostraca</taxon>
        <taxon>Eumalacostraca</taxon>
        <taxon>Eucarida</taxon>
        <taxon>Decapoda</taxon>
        <taxon>Pleocyemata</taxon>
        <taxon>Anomura</taxon>
        <taxon>Galatheoidea</taxon>
        <taxon>Porcellanidae</taxon>
        <taxon>Petrolisthes</taxon>
    </lineage>
</organism>
<sequence>MIPTIIHHYGTEGVQGHIGGDVEDNNNHNYNYTNTNPDIGFLSLSSYSSYAGKVAMMTILVVSGVGLVGGLVFLLCYFTNSANNIVVMGGVALLSCILIVICYTKPISMLTSFEDDEVKDDEPPAYEDVMMEPPPPSYFTVVNENPYTNNTPTGTTTTTTTTTTTLPSQYQLHVAPKDAPLFSKLLMKMGGLMGQTVCRSGRIYYGSDSSVPSTTAAGGVAGVGESVVRRSGVSMVCTRPVIREGHVVHSHGSGGLCGGGSGWPSRALQQVSARINPTLSRNSHPTSPPPPPPPGQGGENKVVKNTHILPHEFLVQSSTTSLSTRLRKSPSTPILTSPSSDITKRQSVTSVVSRSRVSCPFFLGTSSTTAALSKKCYSSSTDDSYSSTNLKSSCYPSTKELTTSFPDYYSSSFSTSFPDYYSSSSTSFPDYSSYSTASFPDYSLSFPDYSTSTTSFRRSSSTPYLNSCTDAFSSSCHTSTSPTTPAKPTPYTSSSSSLSPTSFLRRSSSTPFVSALLVPSFPSSGTLGSSKSSSDVNNTSKPAASTTTSSCSSTPTSLPSFHRSSSFPYLTSLSTSNNTSTSSSVYNPPFHRISYSTPSSPITGTRLVHHHHHHHSNTLSPNIRPRRQRVSIESPPPASVIVEVDSEASRKVVVTYLHVPKTVPLTHTNTPQQPLHTERIKSLDSLLSKGPVMTNSTNGSVRWTGRGQRTPMEDRGGTLTRMDTLNRG</sequence>
<dbReference type="EMBL" id="JAWZYT010003989">
    <property type="protein sequence ID" value="KAK4295827.1"/>
    <property type="molecule type" value="Genomic_DNA"/>
</dbReference>
<dbReference type="Proteomes" id="UP001292094">
    <property type="component" value="Unassembled WGS sequence"/>
</dbReference>
<protein>
    <submittedName>
        <fullName evidence="3">Uncharacterized protein</fullName>
    </submittedName>
</protein>
<evidence type="ECO:0000313" key="3">
    <source>
        <dbReference type="EMBL" id="KAK4295827.1"/>
    </source>
</evidence>
<keyword evidence="2" id="KW-0812">Transmembrane</keyword>
<feature type="transmembrane region" description="Helical" evidence="2">
    <location>
        <begin position="85"/>
        <end position="103"/>
    </location>
</feature>
<feature type="region of interest" description="Disordered" evidence="1">
    <location>
        <begin position="524"/>
        <end position="557"/>
    </location>
</feature>
<evidence type="ECO:0000313" key="4">
    <source>
        <dbReference type="Proteomes" id="UP001292094"/>
    </source>
</evidence>
<evidence type="ECO:0000256" key="1">
    <source>
        <dbReference type="SAM" id="MobiDB-lite"/>
    </source>
</evidence>
<keyword evidence="4" id="KW-1185">Reference proteome</keyword>
<reference evidence="3" key="1">
    <citation type="submission" date="2023-11" db="EMBL/GenBank/DDBJ databases">
        <title>Genome assemblies of two species of porcelain crab, Petrolisthes cinctipes and Petrolisthes manimaculis (Anomura: Porcellanidae).</title>
        <authorList>
            <person name="Angst P."/>
        </authorList>
    </citation>
    <scope>NUCLEOTIDE SEQUENCE</scope>
    <source>
        <strain evidence="3">PB745_02</strain>
        <tissue evidence="3">Gill</tissue>
    </source>
</reference>
<accession>A0AAE1NUZ7</accession>
<feature type="compositionally biased region" description="Basic residues" evidence="1">
    <location>
        <begin position="607"/>
        <end position="616"/>
    </location>
</feature>
<feature type="region of interest" description="Disordered" evidence="1">
    <location>
        <begin position="597"/>
        <end position="627"/>
    </location>
</feature>
<keyword evidence="2" id="KW-1133">Transmembrane helix</keyword>
<keyword evidence="2" id="KW-0472">Membrane</keyword>
<feature type="region of interest" description="Disordered" evidence="1">
    <location>
        <begin position="479"/>
        <end position="498"/>
    </location>
</feature>
<feature type="compositionally biased region" description="Pro residues" evidence="1">
    <location>
        <begin position="286"/>
        <end position="295"/>
    </location>
</feature>
<feature type="region of interest" description="Disordered" evidence="1">
    <location>
        <begin position="319"/>
        <end position="347"/>
    </location>
</feature>
<dbReference type="AlphaFoldDB" id="A0AAE1NUZ7"/>
<feature type="transmembrane region" description="Helical" evidence="2">
    <location>
        <begin position="54"/>
        <end position="78"/>
    </location>
</feature>
<evidence type="ECO:0000256" key="2">
    <source>
        <dbReference type="SAM" id="Phobius"/>
    </source>
</evidence>
<proteinExistence type="predicted"/>